<comment type="caution">
    <text evidence="1">The sequence shown here is derived from an EMBL/GenBank/DDBJ whole genome shotgun (WGS) entry which is preliminary data.</text>
</comment>
<reference evidence="1 2" key="1">
    <citation type="submission" date="2013-02" db="EMBL/GenBank/DDBJ databases">
        <title>The Genome Sequence of Enterococcus phoeniculicola BAA-412.</title>
        <authorList>
            <consortium name="The Broad Institute Genome Sequencing Platform"/>
            <consortium name="The Broad Institute Genome Sequencing Center for Infectious Disease"/>
            <person name="Earl A.M."/>
            <person name="Gilmore M.S."/>
            <person name="Lebreton F."/>
            <person name="Walker B."/>
            <person name="Young S.K."/>
            <person name="Zeng Q."/>
            <person name="Gargeya S."/>
            <person name="Fitzgerald M."/>
            <person name="Haas B."/>
            <person name="Abouelleil A."/>
            <person name="Alvarado L."/>
            <person name="Arachchi H.M."/>
            <person name="Berlin A.M."/>
            <person name="Chapman S.B."/>
            <person name="Dewar J."/>
            <person name="Goldberg J."/>
            <person name="Griggs A."/>
            <person name="Gujja S."/>
            <person name="Hansen M."/>
            <person name="Howarth C."/>
            <person name="Imamovic A."/>
            <person name="Larimer J."/>
            <person name="McCowan C."/>
            <person name="Murphy C."/>
            <person name="Neiman D."/>
            <person name="Pearson M."/>
            <person name="Priest M."/>
            <person name="Roberts A."/>
            <person name="Saif S."/>
            <person name="Shea T."/>
            <person name="Sisk P."/>
            <person name="Sykes S."/>
            <person name="Wortman J."/>
            <person name="Nusbaum C."/>
            <person name="Birren B."/>
        </authorList>
    </citation>
    <scope>NUCLEOTIDE SEQUENCE [LARGE SCALE GENOMIC DNA]</scope>
    <source>
        <strain evidence="1 2">ATCC BAA-412</strain>
    </source>
</reference>
<organism evidence="1 2">
    <name type="scientific">Enterococcus phoeniculicola ATCC BAA-412</name>
    <dbReference type="NCBI Taxonomy" id="1158610"/>
    <lineage>
        <taxon>Bacteria</taxon>
        <taxon>Bacillati</taxon>
        <taxon>Bacillota</taxon>
        <taxon>Bacilli</taxon>
        <taxon>Lactobacillales</taxon>
        <taxon>Enterococcaceae</taxon>
        <taxon>Enterococcus</taxon>
    </lineage>
</organism>
<dbReference type="PATRIC" id="fig|1158610.3.peg.2355"/>
<dbReference type="RefSeq" id="WP_010769024.1">
    <property type="nucleotide sequence ID" value="NZ_ASWE01000001.1"/>
</dbReference>
<protein>
    <submittedName>
        <fullName evidence="1">Uncharacterized protein</fullName>
    </submittedName>
</protein>
<gene>
    <name evidence="1" type="ORF">UC3_02380</name>
</gene>
<name>R3W2Z5_9ENTE</name>
<evidence type="ECO:0000313" key="1">
    <source>
        <dbReference type="EMBL" id="EOL42032.1"/>
    </source>
</evidence>
<accession>R3W2Z5</accession>
<keyword evidence="2" id="KW-1185">Reference proteome</keyword>
<dbReference type="EMBL" id="AJAT01000017">
    <property type="protein sequence ID" value="EOL42032.1"/>
    <property type="molecule type" value="Genomic_DNA"/>
</dbReference>
<sequence length="43" mass="5132">MIDSILEAHITMTAEWHKENDKPEPIRKALKYIKQQKERLGIK</sequence>
<evidence type="ECO:0000313" key="2">
    <source>
        <dbReference type="Proteomes" id="UP000013785"/>
    </source>
</evidence>
<proteinExistence type="predicted"/>
<dbReference type="AlphaFoldDB" id="R3W2Z5"/>
<dbReference type="Proteomes" id="UP000013785">
    <property type="component" value="Unassembled WGS sequence"/>
</dbReference>
<dbReference type="HOGENOM" id="CLU_3233321_0_0_9"/>